<reference evidence="1 2" key="1">
    <citation type="submission" date="2019-06" db="EMBL/GenBank/DDBJ databases">
        <authorList>
            <person name="Livingstone P."/>
            <person name="Whitworth D."/>
        </authorList>
    </citation>
    <scope>NUCLEOTIDE SEQUENCE [LARGE SCALE GENOMIC DNA]</scope>
    <source>
        <strain evidence="1 2">AM401</strain>
    </source>
</reference>
<organism evidence="1 2">
    <name type="scientific">Myxococcus llanfairpwllgwyngyllgogerychwyrndrobwllllantysiliogogogochensis</name>
    <dbReference type="NCBI Taxonomy" id="2590453"/>
    <lineage>
        <taxon>Bacteria</taxon>
        <taxon>Pseudomonadati</taxon>
        <taxon>Myxococcota</taxon>
        <taxon>Myxococcia</taxon>
        <taxon>Myxococcales</taxon>
        <taxon>Cystobacterineae</taxon>
        <taxon>Myxococcaceae</taxon>
        <taxon>Myxococcus</taxon>
    </lineage>
</organism>
<dbReference type="Proteomes" id="UP000315369">
    <property type="component" value="Unassembled WGS sequence"/>
</dbReference>
<evidence type="ECO:0000313" key="1">
    <source>
        <dbReference type="EMBL" id="TQF14487.1"/>
    </source>
</evidence>
<sequence length="88" mass="9794">MSPNPCRHTANSCNSTAPVIWRHQGHIQPHGPNSPYWSVGTTSREETCVFKLSTTGTYYRKHVRFRVTDATGVTSAPAETGQFCWSPN</sequence>
<gene>
    <name evidence="1" type="ORF">FJV41_18400</name>
</gene>
<evidence type="ECO:0000313" key="2">
    <source>
        <dbReference type="Proteomes" id="UP000315369"/>
    </source>
</evidence>
<dbReference type="AlphaFoldDB" id="A0A540WZR5"/>
<protein>
    <submittedName>
        <fullName evidence="1">Uncharacterized protein</fullName>
    </submittedName>
</protein>
<accession>A0A540WZR5</accession>
<name>A0A540WZR5_9BACT</name>
<dbReference type="RefSeq" id="WP_141643813.1">
    <property type="nucleotide sequence ID" value="NZ_VIFM01000067.1"/>
</dbReference>
<keyword evidence="2" id="KW-1185">Reference proteome</keyword>
<comment type="caution">
    <text evidence="1">The sequence shown here is derived from an EMBL/GenBank/DDBJ whole genome shotgun (WGS) entry which is preliminary data.</text>
</comment>
<dbReference type="EMBL" id="VIFM01000067">
    <property type="protein sequence ID" value="TQF14487.1"/>
    <property type="molecule type" value="Genomic_DNA"/>
</dbReference>
<proteinExistence type="predicted"/>